<proteinExistence type="predicted"/>
<dbReference type="AlphaFoldDB" id="A0AAU2K2F4"/>
<keyword evidence="1" id="KW-0732">Signal</keyword>
<accession>A0AAU2K2F4</accession>
<sequence>MLRQAAAAALAGTGLLLCTGPNASAAERRPARLLLEIGQTINLSLNAFGTPLAVPLPPPVPPLNFIGSMVVYVLLGGPGFVRLRVLGFTMEAFHPLLGRVLLKLPDVDTATASTLVLGPAGVVQTMLVPLDMTLERLGDLAGPLAFTTAELAKASATLTDFPPPSAEHRSRRSPTGGAFLKAAAPIRFRPKNLLPPRLPTGLGNLRLFWDGVNEGQL</sequence>
<evidence type="ECO:0000313" key="2">
    <source>
        <dbReference type="EMBL" id="WTU79035.1"/>
    </source>
</evidence>
<feature type="signal peptide" evidence="1">
    <location>
        <begin position="1"/>
        <end position="25"/>
    </location>
</feature>
<protein>
    <submittedName>
        <fullName evidence="2">Uncharacterized protein</fullName>
    </submittedName>
</protein>
<name>A0AAU2K2F4_9ACTN</name>
<organism evidence="2">
    <name type="scientific">Streptomyces sp. NBC_00049</name>
    <dbReference type="NCBI Taxonomy" id="2903617"/>
    <lineage>
        <taxon>Bacteria</taxon>
        <taxon>Bacillati</taxon>
        <taxon>Actinomycetota</taxon>
        <taxon>Actinomycetes</taxon>
        <taxon>Kitasatosporales</taxon>
        <taxon>Streptomycetaceae</taxon>
        <taxon>Streptomyces</taxon>
    </lineage>
</organism>
<reference evidence="2" key="1">
    <citation type="submission" date="2022-10" db="EMBL/GenBank/DDBJ databases">
        <title>The complete genomes of actinobacterial strains from the NBC collection.</title>
        <authorList>
            <person name="Joergensen T.S."/>
            <person name="Alvarez Arevalo M."/>
            <person name="Sterndorff E.B."/>
            <person name="Faurdal D."/>
            <person name="Vuksanovic O."/>
            <person name="Mourched A.-S."/>
            <person name="Charusanti P."/>
            <person name="Shaw S."/>
            <person name="Blin K."/>
            <person name="Weber T."/>
        </authorList>
    </citation>
    <scope>NUCLEOTIDE SEQUENCE</scope>
    <source>
        <strain evidence="2">NBC_00049</strain>
    </source>
</reference>
<gene>
    <name evidence="2" type="ORF">OG327_36265</name>
</gene>
<feature type="chain" id="PRO_5043603467" evidence="1">
    <location>
        <begin position="26"/>
        <end position="217"/>
    </location>
</feature>
<dbReference type="EMBL" id="CP108264">
    <property type="protein sequence ID" value="WTU79035.1"/>
    <property type="molecule type" value="Genomic_DNA"/>
</dbReference>
<evidence type="ECO:0000256" key="1">
    <source>
        <dbReference type="SAM" id="SignalP"/>
    </source>
</evidence>